<proteinExistence type="predicted"/>
<feature type="non-terminal residue" evidence="8">
    <location>
        <position position="231"/>
    </location>
</feature>
<evidence type="ECO:0000256" key="5">
    <source>
        <dbReference type="PROSITE-ProRule" id="PRU00205"/>
    </source>
</evidence>
<evidence type="ECO:0000313" key="9">
    <source>
        <dbReference type="Proteomes" id="UP001219518"/>
    </source>
</evidence>
<keyword evidence="9" id="KW-1185">Reference proteome</keyword>
<dbReference type="Pfam" id="PF03798">
    <property type="entry name" value="TRAM_LAG1_CLN8"/>
    <property type="match status" value="1"/>
</dbReference>
<reference evidence="8" key="1">
    <citation type="submission" date="2021-07" db="EMBL/GenBank/DDBJ databases">
        <authorList>
            <person name="Catto M.A."/>
            <person name="Jacobson A."/>
            <person name="Kennedy G."/>
            <person name="Labadie P."/>
            <person name="Hunt B.G."/>
            <person name="Srinivasan R."/>
        </authorList>
    </citation>
    <scope>NUCLEOTIDE SEQUENCE</scope>
    <source>
        <strain evidence="8">PL_HMW_Pooled</strain>
        <tissue evidence="8">Head</tissue>
    </source>
</reference>
<keyword evidence="4 5" id="KW-0472">Membrane</keyword>
<evidence type="ECO:0000256" key="6">
    <source>
        <dbReference type="SAM" id="Phobius"/>
    </source>
</evidence>
<organism evidence="8 9">
    <name type="scientific">Frankliniella fusca</name>
    <dbReference type="NCBI Taxonomy" id="407009"/>
    <lineage>
        <taxon>Eukaryota</taxon>
        <taxon>Metazoa</taxon>
        <taxon>Ecdysozoa</taxon>
        <taxon>Arthropoda</taxon>
        <taxon>Hexapoda</taxon>
        <taxon>Insecta</taxon>
        <taxon>Pterygota</taxon>
        <taxon>Neoptera</taxon>
        <taxon>Paraneoptera</taxon>
        <taxon>Thysanoptera</taxon>
        <taxon>Terebrantia</taxon>
        <taxon>Thripoidea</taxon>
        <taxon>Thripidae</taxon>
        <taxon>Frankliniella</taxon>
    </lineage>
</organism>
<gene>
    <name evidence="8" type="ORF">KUF71_012954</name>
</gene>
<dbReference type="GO" id="GO:0005886">
    <property type="term" value="C:plasma membrane"/>
    <property type="evidence" value="ECO:0007669"/>
    <property type="project" value="TreeGrafter"/>
</dbReference>
<dbReference type="PROSITE" id="PS50922">
    <property type="entry name" value="TLC"/>
    <property type="match status" value="1"/>
</dbReference>
<feature type="domain" description="TLC" evidence="7">
    <location>
        <begin position="1"/>
        <end position="176"/>
    </location>
</feature>
<evidence type="ECO:0000256" key="4">
    <source>
        <dbReference type="ARBA" id="ARBA00023136"/>
    </source>
</evidence>
<dbReference type="GO" id="GO:0097035">
    <property type="term" value="P:regulation of membrane lipid distribution"/>
    <property type="evidence" value="ECO:0007669"/>
    <property type="project" value="TreeGrafter"/>
</dbReference>
<dbReference type="Proteomes" id="UP001219518">
    <property type="component" value="Unassembled WGS sequence"/>
</dbReference>
<dbReference type="InterPro" id="IPR006634">
    <property type="entry name" value="TLC-dom"/>
</dbReference>
<feature type="transmembrane region" description="Helical" evidence="6">
    <location>
        <begin position="136"/>
        <end position="160"/>
    </location>
</feature>
<comment type="subcellular location">
    <subcellularLocation>
        <location evidence="1">Membrane</location>
        <topology evidence="1">Multi-pass membrane protein</topology>
    </subcellularLocation>
</comment>
<dbReference type="SMART" id="SM00724">
    <property type="entry name" value="TLC"/>
    <property type="match status" value="1"/>
</dbReference>
<dbReference type="PANTHER" id="PTHR13439:SF4">
    <property type="entry name" value="TLC DOMAIN-CONTAINING PROTEIN"/>
    <property type="match status" value="1"/>
</dbReference>
<evidence type="ECO:0000313" key="8">
    <source>
        <dbReference type="EMBL" id="KAK3932495.1"/>
    </source>
</evidence>
<dbReference type="InterPro" id="IPR050846">
    <property type="entry name" value="TLCD"/>
</dbReference>
<sequence>FYEIPEMRVDLINSYSPLAQGVISLSVGYFFYDFFDMAIHNLKRSSELLVHHCLVISCFGLSLCTHFYQGYSLVALLVEVNSIFLHLRQMMLLYGIQKTSSIYKLNGILNIVTFIIFRVFTMGWMLQWLVSHRTELTLTVFSLGVFSLIVIIGMNFQLLFRVWKSDYRKMPVSEKTNGTQHSLNYPERCVSGKTVGTHSQADPSYTLNGKVFIPKLDGDSPTSKSKTVKDD</sequence>
<comment type="caution">
    <text evidence="8">The sequence shown here is derived from an EMBL/GenBank/DDBJ whole genome shotgun (WGS) entry which is preliminary data.</text>
</comment>
<evidence type="ECO:0000256" key="3">
    <source>
        <dbReference type="ARBA" id="ARBA00022989"/>
    </source>
</evidence>
<dbReference type="GO" id="GO:0071709">
    <property type="term" value="P:membrane assembly"/>
    <property type="evidence" value="ECO:0007669"/>
    <property type="project" value="TreeGrafter"/>
</dbReference>
<evidence type="ECO:0000259" key="7">
    <source>
        <dbReference type="PROSITE" id="PS50922"/>
    </source>
</evidence>
<dbReference type="GO" id="GO:0055091">
    <property type="term" value="P:phospholipid homeostasis"/>
    <property type="evidence" value="ECO:0007669"/>
    <property type="project" value="TreeGrafter"/>
</dbReference>
<reference evidence="8" key="2">
    <citation type="journal article" date="2023" name="BMC Genomics">
        <title>Pest status, molecular evolution, and epigenetic factors derived from the genome assembly of Frankliniella fusca, a thysanopteran phytovirus vector.</title>
        <authorList>
            <person name="Catto M.A."/>
            <person name="Labadie P.E."/>
            <person name="Jacobson A.L."/>
            <person name="Kennedy G.G."/>
            <person name="Srinivasan R."/>
            <person name="Hunt B.G."/>
        </authorList>
    </citation>
    <scope>NUCLEOTIDE SEQUENCE</scope>
    <source>
        <strain evidence="8">PL_HMW_Pooled</strain>
    </source>
</reference>
<feature type="transmembrane region" description="Helical" evidence="6">
    <location>
        <begin position="108"/>
        <end position="130"/>
    </location>
</feature>
<dbReference type="GO" id="GO:0007009">
    <property type="term" value="P:plasma membrane organization"/>
    <property type="evidence" value="ECO:0007669"/>
    <property type="project" value="TreeGrafter"/>
</dbReference>
<feature type="transmembrane region" description="Helical" evidence="6">
    <location>
        <begin position="74"/>
        <end position="96"/>
    </location>
</feature>
<feature type="transmembrane region" description="Helical" evidence="6">
    <location>
        <begin position="15"/>
        <end position="35"/>
    </location>
</feature>
<accession>A0AAE1LUQ9</accession>
<evidence type="ECO:0000256" key="2">
    <source>
        <dbReference type="ARBA" id="ARBA00022692"/>
    </source>
</evidence>
<evidence type="ECO:0000256" key="1">
    <source>
        <dbReference type="ARBA" id="ARBA00004141"/>
    </source>
</evidence>
<name>A0AAE1LUQ9_9NEOP</name>
<dbReference type="EMBL" id="JAHWGI010001437">
    <property type="protein sequence ID" value="KAK3932495.1"/>
    <property type="molecule type" value="Genomic_DNA"/>
</dbReference>
<dbReference type="AlphaFoldDB" id="A0AAE1LUQ9"/>
<dbReference type="PANTHER" id="PTHR13439">
    <property type="entry name" value="CT120 PROTEIN"/>
    <property type="match status" value="1"/>
</dbReference>
<keyword evidence="2 5" id="KW-0812">Transmembrane</keyword>
<protein>
    <submittedName>
        <fullName evidence="8">TLC domain-containing protein 2</fullName>
    </submittedName>
</protein>
<keyword evidence="3 6" id="KW-1133">Transmembrane helix</keyword>